<evidence type="ECO:0000256" key="1">
    <source>
        <dbReference type="SAM" id="MobiDB-lite"/>
    </source>
</evidence>
<dbReference type="AlphaFoldDB" id="A0A3S1BM29"/>
<reference evidence="2 3" key="1">
    <citation type="submission" date="2019-01" db="EMBL/GenBank/DDBJ databases">
        <title>A draft genome assembly of the solar-powered sea slug Elysia chlorotica.</title>
        <authorList>
            <person name="Cai H."/>
            <person name="Li Q."/>
            <person name="Fang X."/>
            <person name="Li J."/>
            <person name="Curtis N.E."/>
            <person name="Altenburger A."/>
            <person name="Shibata T."/>
            <person name="Feng M."/>
            <person name="Maeda T."/>
            <person name="Schwartz J.A."/>
            <person name="Shigenobu S."/>
            <person name="Lundholm N."/>
            <person name="Nishiyama T."/>
            <person name="Yang H."/>
            <person name="Hasebe M."/>
            <person name="Li S."/>
            <person name="Pierce S.K."/>
            <person name="Wang J."/>
        </authorList>
    </citation>
    <scope>NUCLEOTIDE SEQUENCE [LARGE SCALE GENOMIC DNA]</scope>
    <source>
        <strain evidence="2">EC2010</strain>
        <tissue evidence="2">Whole organism of an adult</tissue>
    </source>
</reference>
<organism evidence="2 3">
    <name type="scientific">Elysia chlorotica</name>
    <name type="common">Eastern emerald elysia</name>
    <name type="synonym">Sea slug</name>
    <dbReference type="NCBI Taxonomy" id="188477"/>
    <lineage>
        <taxon>Eukaryota</taxon>
        <taxon>Metazoa</taxon>
        <taxon>Spiralia</taxon>
        <taxon>Lophotrochozoa</taxon>
        <taxon>Mollusca</taxon>
        <taxon>Gastropoda</taxon>
        <taxon>Heterobranchia</taxon>
        <taxon>Euthyneura</taxon>
        <taxon>Panpulmonata</taxon>
        <taxon>Sacoglossa</taxon>
        <taxon>Placobranchoidea</taxon>
        <taxon>Plakobranchidae</taxon>
        <taxon>Elysia</taxon>
    </lineage>
</organism>
<proteinExistence type="predicted"/>
<gene>
    <name evidence="2" type="ORF">EGW08_021950</name>
</gene>
<comment type="caution">
    <text evidence="2">The sequence shown here is derived from an EMBL/GenBank/DDBJ whole genome shotgun (WGS) entry which is preliminary data.</text>
</comment>
<protein>
    <submittedName>
        <fullName evidence="2">Uncharacterized protein</fullName>
    </submittedName>
</protein>
<accession>A0A3S1BM29</accession>
<evidence type="ECO:0000313" key="2">
    <source>
        <dbReference type="EMBL" id="RUS70273.1"/>
    </source>
</evidence>
<dbReference type="EMBL" id="RQTK01001446">
    <property type="protein sequence ID" value="RUS70273.1"/>
    <property type="molecule type" value="Genomic_DNA"/>
</dbReference>
<dbReference type="Proteomes" id="UP000271974">
    <property type="component" value="Unassembled WGS sequence"/>
</dbReference>
<sequence>MAVYDFVKGMVRKRADPKKQQFLSNRHAGRIQLSSETNTQLFDGANDSEHPNSAGVQNTVKQGGVGVGPTQTVTIESGNMAFLVVCQSNNNGTGPVTVYVSGKGDVACDGDLITKSRVLDAGRRSYCLTSWGGCVEVTFSLTEAECVYANKTNTPGSMLLNVLSVRNVLVMDDTHSTAITAANYAYSFGMADECANAGNRVPSDAVFVDIAVKLNSGALYVYPMENGMIPPHHPADYIPNLKIGLWVGTEFTDLKRAVDELMGTILKGSRVVGYINPGAYAPDELGQLASYFDACFTVGEYTTHMMLGRAVTFRGNSFTDVDQVRLLRPVDNLEFAVRRHVFENSIVGPHHMVVTPSLNNRLMNFIPSHIRSGGCGGKKMFMKARPGQKFRAHSAYAVVIYVIDSDYDKNAFPDMHGFAYCDNNNYVHCLFPEVMCKTICWFVELGPCILS</sequence>
<feature type="region of interest" description="Disordered" evidence="1">
    <location>
        <begin position="41"/>
        <end position="65"/>
    </location>
</feature>
<evidence type="ECO:0000313" key="3">
    <source>
        <dbReference type="Proteomes" id="UP000271974"/>
    </source>
</evidence>
<name>A0A3S1BM29_ELYCH</name>
<keyword evidence="3" id="KW-1185">Reference proteome</keyword>